<feature type="region of interest" description="Disordered" evidence="7">
    <location>
        <begin position="1"/>
        <end position="58"/>
    </location>
</feature>
<dbReference type="GO" id="GO:0012505">
    <property type="term" value="C:endomembrane system"/>
    <property type="evidence" value="ECO:0007669"/>
    <property type="project" value="UniProtKB-SubCell"/>
</dbReference>
<feature type="transmembrane region" description="Helical" evidence="8">
    <location>
        <begin position="432"/>
        <end position="457"/>
    </location>
</feature>
<reference evidence="10" key="1">
    <citation type="submission" date="2023-11" db="EMBL/GenBank/DDBJ databases">
        <authorList>
            <person name="Alioto T."/>
            <person name="Alioto T."/>
            <person name="Gomez Garrido J."/>
        </authorList>
    </citation>
    <scope>NUCLEOTIDE SEQUENCE</scope>
</reference>
<feature type="transmembrane region" description="Helical" evidence="8">
    <location>
        <begin position="299"/>
        <end position="317"/>
    </location>
</feature>
<evidence type="ECO:0000256" key="5">
    <source>
        <dbReference type="ARBA" id="ARBA00022989"/>
    </source>
</evidence>
<feature type="transmembrane region" description="Helical" evidence="8">
    <location>
        <begin position="77"/>
        <end position="100"/>
    </location>
</feature>
<feature type="transmembrane region" description="Helical" evidence="8">
    <location>
        <begin position="112"/>
        <end position="131"/>
    </location>
</feature>
<dbReference type="PANTHER" id="PTHR23501">
    <property type="entry name" value="MAJOR FACILITATOR SUPERFAMILY"/>
    <property type="match status" value="1"/>
</dbReference>
<dbReference type="EMBL" id="CAVMBE010000038">
    <property type="protein sequence ID" value="CAK4030639.1"/>
    <property type="molecule type" value="Genomic_DNA"/>
</dbReference>
<feature type="transmembrane region" description="Helical" evidence="8">
    <location>
        <begin position="469"/>
        <end position="490"/>
    </location>
</feature>
<organism evidence="10 11">
    <name type="scientific">Lecanosticta acicola</name>
    <dbReference type="NCBI Taxonomy" id="111012"/>
    <lineage>
        <taxon>Eukaryota</taxon>
        <taxon>Fungi</taxon>
        <taxon>Dikarya</taxon>
        <taxon>Ascomycota</taxon>
        <taxon>Pezizomycotina</taxon>
        <taxon>Dothideomycetes</taxon>
        <taxon>Dothideomycetidae</taxon>
        <taxon>Mycosphaerellales</taxon>
        <taxon>Mycosphaerellaceae</taxon>
        <taxon>Lecanosticta</taxon>
    </lineage>
</organism>
<dbReference type="Pfam" id="PF07690">
    <property type="entry name" value="MFS_1"/>
    <property type="match status" value="1"/>
</dbReference>
<dbReference type="PANTHER" id="PTHR23501:SF84">
    <property type="entry name" value="VACUOLAR MEMBRANE AMINO ACID UPTAKE TRANSPORTER FNX2"/>
    <property type="match status" value="1"/>
</dbReference>
<dbReference type="Gene3D" id="1.20.1720.10">
    <property type="entry name" value="Multidrug resistance protein D"/>
    <property type="match status" value="1"/>
</dbReference>
<feature type="transmembrane region" description="Helical" evidence="8">
    <location>
        <begin position="229"/>
        <end position="250"/>
    </location>
</feature>
<evidence type="ECO:0000256" key="2">
    <source>
        <dbReference type="ARBA" id="ARBA00008335"/>
    </source>
</evidence>
<feature type="transmembrane region" description="Helical" evidence="8">
    <location>
        <begin position="201"/>
        <end position="223"/>
    </location>
</feature>
<dbReference type="Proteomes" id="UP001296104">
    <property type="component" value="Unassembled WGS sequence"/>
</dbReference>
<evidence type="ECO:0000256" key="6">
    <source>
        <dbReference type="ARBA" id="ARBA00023136"/>
    </source>
</evidence>
<evidence type="ECO:0000256" key="7">
    <source>
        <dbReference type="SAM" id="MobiDB-lite"/>
    </source>
</evidence>
<comment type="caution">
    <text evidence="10">The sequence shown here is derived from an EMBL/GenBank/DDBJ whole genome shotgun (WGS) entry which is preliminary data.</text>
</comment>
<dbReference type="InterPro" id="IPR036259">
    <property type="entry name" value="MFS_trans_sf"/>
</dbReference>
<comment type="subcellular location">
    <subcellularLocation>
        <location evidence="1">Endomembrane system</location>
        <topology evidence="1">Multi-pass membrane protein</topology>
    </subcellularLocation>
</comment>
<keyword evidence="5 8" id="KW-1133">Transmembrane helix</keyword>
<protein>
    <submittedName>
        <fullName evidence="10">Related to transporter (Major facilitator superfamily)</fullName>
    </submittedName>
</protein>
<feature type="transmembrane region" description="Helical" evidence="8">
    <location>
        <begin position="374"/>
        <end position="394"/>
    </location>
</feature>
<dbReference type="Gene3D" id="1.20.1250.20">
    <property type="entry name" value="MFS general substrate transporter like domains"/>
    <property type="match status" value="1"/>
</dbReference>
<gene>
    <name evidence="10" type="ORF">LECACI_7A005797</name>
</gene>
<feature type="transmembrane region" description="Helical" evidence="8">
    <location>
        <begin position="270"/>
        <end position="287"/>
    </location>
</feature>
<dbReference type="GO" id="GO:0015174">
    <property type="term" value="F:basic amino acid transmembrane transporter activity"/>
    <property type="evidence" value="ECO:0007669"/>
    <property type="project" value="TreeGrafter"/>
</dbReference>
<evidence type="ECO:0000313" key="10">
    <source>
        <dbReference type="EMBL" id="CAK4030639.1"/>
    </source>
</evidence>
<feature type="transmembrane region" description="Helical" evidence="8">
    <location>
        <begin position="168"/>
        <end position="189"/>
    </location>
</feature>
<feature type="transmembrane region" description="Helical" evidence="8">
    <location>
        <begin position="143"/>
        <end position="162"/>
    </location>
</feature>
<evidence type="ECO:0000256" key="1">
    <source>
        <dbReference type="ARBA" id="ARBA00004127"/>
    </source>
</evidence>
<keyword evidence="4 8" id="KW-0812">Transmembrane</keyword>
<comment type="similarity">
    <text evidence="2">Belongs to the major facilitator superfamily.</text>
</comment>
<dbReference type="FunFam" id="1.20.1720.10:FF:000013">
    <property type="entry name" value="Related to multidrug resistance proteins"/>
    <property type="match status" value="1"/>
</dbReference>
<accession>A0AAI9EC28</accession>
<feature type="transmembrane region" description="Helical" evidence="8">
    <location>
        <begin position="338"/>
        <end position="362"/>
    </location>
</feature>
<dbReference type="GO" id="GO:0000329">
    <property type="term" value="C:fungal-type vacuole membrane"/>
    <property type="evidence" value="ECO:0007669"/>
    <property type="project" value="TreeGrafter"/>
</dbReference>
<evidence type="ECO:0000259" key="9">
    <source>
        <dbReference type="PROSITE" id="PS50850"/>
    </source>
</evidence>
<evidence type="ECO:0000256" key="8">
    <source>
        <dbReference type="SAM" id="Phobius"/>
    </source>
</evidence>
<dbReference type="AlphaFoldDB" id="A0AAI9EC28"/>
<dbReference type="SUPFAM" id="SSF103473">
    <property type="entry name" value="MFS general substrate transporter"/>
    <property type="match status" value="1"/>
</dbReference>
<evidence type="ECO:0000256" key="4">
    <source>
        <dbReference type="ARBA" id="ARBA00022692"/>
    </source>
</evidence>
<keyword evidence="6 8" id="KW-0472">Membrane</keyword>
<dbReference type="InterPro" id="IPR020846">
    <property type="entry name" value="MFS_dom"/>
</dbReference>
<dbReference type="CDD" id="cd17502">
    <property type="entry name" value="MFS_Azr1_MDR_like"/>
    <property type="match status" value="1"/>
</dbReference>
<keyword evidence="11" id="KW-1185">Reference proteome</keyword>
<feature type="transmembrane region" description="Helical" evidence="8">
    <location>
        <begin position="547"/>
        <end position="567"/>
    </location>
</feature>
<feature type="transmembrane region" description="Helical" evidence="8">
    <location>
        <begin position="401"/>
        <end position="426"/>
    </location>
</feature>
<dbReference type="InterPro" id="IPR011701">
    <property type="entry name" value="MFS"/>
</dbReference>
<dbReference type="PROSITE" id="PS50850">
    <property type="entry name" value="MFS"/>
    <property type="match status" value="1"/>
</dbReference>
<sequence>MRPEEASNGKPTEASPLLPKSSFPSPRADGGPSNGTFDHPESAEADGGTLERQTTTTSLNRLKQYEGLPEVKKQLPIIFPAVATGVFLSAADQTIIVSSYGKIGSELNALSLTPWIATAYFLTLTSFQPLYGKLSDIFGRKACLLFGYTIFGLGCLGCGLARDIKELIAARAFAGIGGGAMTTVVSILLSDICTLRERGQFQGYVNIIFAAGASAGAPLGGLAADYIGWRWAFLIQTPMCAVAFIAVSFALHLPSRDSTDWTKKLRRIDFPGAIVLISAVFTLLLALDRGSNVSWTVPVTYIPLAISIPLFVVFVLVEMKVAVEPFAPGHIIFNGSMVACYLCNFFSMGGWLAAVFYAPLFFQAVDHLSATGAGLRLIPSVITGVLGSLFAGFYMRRTGKYYILTIVAYSLLTCGLIVVFLCSGVATRSSIGIIIGMCICGLGNGNGITTTLIGVIANASHEDQAVATACTYLFRSLGSVFGVSLSATFANQSLRKKLASELPRLGLPEKEALDIASKVRQSLEYLELLDPKVRAVVEDCFASSTTAAFGLQIALVSGAAISAWFIAEKALSK</sequence>
<keyword evidence="3" id="KW-0813">Transport</keyword>
<evidence type="ECO:0000256" key="3">
    <source>
        <dbReference type="ARBA" id="ARBA00022448"/>
    </source>
</evidence>
<feature type="domain" description="Major facilitator superfamily (MFS) profile" evidence="9">
    <location>
        <begin position="78"/>
        <end position="571"/>
    </location>
</feature>
<proteinExistence type="inferred from homology"/>
<feature type="compositionally biased region" description="Low complexity" evidence="7">
    <location>
        <begin position="15"/>
        <end position="26"/>
    </location>
</feature>
<name>A0AAI9EC28_9PEZI</name>
<dbReference type="GO" id="GO:0046943">
    <property type="term" value="F:carboxylic acid transmembrane transporter activity"/>
    <property type="evidence" value="ECO:0007669"/>
    <property type="project" value="UniProtKB-ARBA"/>
</dbReference>
<evidence type="ECO:0000313" key="11">
    <source>
        <dbReference type="Proteomes" id="UP001296104"/>
    </source>
</evidence>